<proteinExistence type="predicted"/>
<protein>
    <recommendedName>
        <fullName evidence="3">Secreted protein</fullName>
    </recommendedName>
</protein>
<organism evidence="1 2">
    <name type="scientific">Agromyces soli</name>
    <dbReference type="NCBI Taxonomy" id="659012"/>
    <lineage>
        <taxon>Bacteria</taxon>
        <taxon>Bacillati</taxon>
        <taxon>Actinomycetota</taxon>
        <taxon>Actinomycetes</taxon>
        <taxon>Micrococcales</taxon>
        <taxon>Microbacteriaceae</taxon>
        <taxon>Agromyces</taxon>
    </lineage>
</organism>
<evidence type="ECO:0000313" key="2">
    <source>
        <dbReference type="Proteomes" id="UP000831304"/>
    </source>
</evidence>
<sequence length="152" mass="16100">MNRWIASCGVGILALAAAGGLVAMSAKPTEERLAAPISSADQARYEDELVAFLAADPEPRSVDFGQSIAERNAYWKERAAWWDRVPWDAVAGQWGCVAGSNGASFNPPDRTGLVTAGYGGTLDCGGRYDATTVPMLTEPIPRSSVERPGPDT</sequence>
<dbReference type="EMBL" id="CP094533">
    <property type="protein sequence ID" value="UOE26384.1"/>
    <property type="molecule type" value="Genomic_DNA"/>
</dbReference>
<evidence type="ECO:0008006" key="3">
    <source>
        <dbReference type="Google" id="ProtNLM"/>
    </source>
</evidence>
<reference evidence="1 2" key="1">
    <citation type="submission" date="2022-03" db="EMBL/GenBank/DDBJ databases">
        <title>Agromyces sp. isolated from the gut of P. brevitarsis seulensis larvae.</title>
        <authorList>
            <person name="Won M."/>
            <person name="Kwon S.-W."/>
        </authorList>
    </citation>
    <scope>NUCLEOTIDE SEQUENCE [LARGE SCALE GENOMIC DNA]</scope>
    <source>
        <strain evidence="1 2">KACC 16215</strain>
    </source>
</reference>
<keyword evidence="2" id="KW-1185">Reference proteome</keyword>
<dbReference type="RefSeq" id="WP_243569214.1">
    <property type="nucleotide sequence ID" value="NZ_BAAARD010000005.1"/>
</dbReference>
<dbReference type="Proteomes" id="UP000831304">
    <property type="component" value="Chromosome"/>
</dbReference>
<evidence type="ECO:0000313" key="1">
    <source>
        <dbReference type="EMBL" id="UOE26384.1"/>
    </source>
</evidence>
<gene>
    <name evidence="1" type="ORF">MTP13_00970</name>
</gene>
<name>A0ABY4AU83_9MICO</name>
<accession>A0ABY4AU83</accession>